<name>A0A6B3W1C9_9BACI</name>
<evidence type="ECO:0000313" key="2">
    <source>
        <dbReference type="EMBL" id="MBA4538672.1"/>
    </source>
</evidence>
<dbReference type="InterPro" id="IPR029063">
    <property type="entry name" value="SAM-dependent_MTases_sf"/>
</dbReference>
<reference evidence="3 4" key="1">
    <citation type="submission" date="2020-02" db="EMBL/GenBank/DDBJ databases">
        <title>Bacillus aquiflavi sp. nov., isolated from yellow water of strong flavor Chinese baijiu in Yibin region of China.</title>
        <authorList>
            <person name="Xie J."/>
        </authorList>
    </citation>
    <scope>NUCLEOTIDE SEQUENCE [LARGE SCALE GENOMIC DNA]</scope>
    <source>
        <strain evidence="3 4">3H-10</strain>
    </source>
</reference>
<keyword evidence="4" id="KW-1185">Reference proteome</keyword>
<sequence length="253" mass="28689">MKMNNKWNAQLYDDKHEFVTKYGERLIHLLNAQAGETILDIGCGTGDLANQIAASGAHIIGIDTSEEMIQQAKAKYPNLLFHGKNVTKLEEVAKYDAIFSNAALHWVKEAKTAVGKMFQVLKPGGRLIVELGGAGNIASIVQAIKATIEEMQLEYREDQFPWYFPTPLAYHALLEQAGFTVDTIELYDRPTELDGKEGLRNWLDMFSQSLLAHLTEKENQTVYDTTEKKLAEKLYHKGKWIADYRRLRVTARK</sequence>
<proteinExistence type="predicted"/>
<evidence type="ECO:0000259" key="1">
    <source>
        <dbReference type="Pfam" id="PF13847"/>
    </source>
</evidence>
<dbReference type="EMBL" id="JACEIO010000062">
    <property type="protein sequence ID" value="MBA4538672.1"/>
    <property type="molecule type" value="Genomic_DNA"/>
</dbReference>
<dbReference type="Proteomes" id="UP000570010">
    <property type="component" value="Unassembled WGS sequence"/>
</dbReference>
<evidence type="ECO:0000313" key="5">
    <source>
        <dbReference type="Proteomes" id="UP000570010"/>
    </source>
</evidence>
<dbReference type="AlphaFoldDB" id="A0A6B3W1C9"/>
<reference evidence="2 5" key="2">
    <citation type="submission" date="2020-07" db="EMBL/GenBank/DDBJ databases">
        <authorList>
            <person name="Feng H."/>
        </authorList>
    </citation>
    <scope>NUCLEOTIDE SEQUENCE [LARGE SCALE GENOMIC DNA]</scope>
    <source>
        <strain evidence="2">S-12</strain>
        <strain evidence="5">s-12</strain>
    </source>
</reference>
<comment type="caution">
    <text evidence="3">The sequence shown here is derived from an EMBL/GenBank/DDBJ whole genome shotgun (WGS) entry which is preliminary data.</text>
</comment>
<dbReference type="EMBL" id="JAAIWN010000064">
    <property type="protein sequence ID" value="NEY83032.1"/>
    <property type="molecule type" value="Genomic_DNA"/>
</dbReference>
<dbReference type="PANTHER" id="PTHR43861">
    <property type="entry name" value="TRANS-ACONITATE 2-METHYLTRANSFERASE-RELATED"/>
    <property type="match status" value="1"/>
</dbReference>
<evidence type="ECO:0000313" key="3">
    <source>
        <dbReference type="EMBL" id="NEY83032.1"/>
    </source>
</evidence>
<keyword evidence="3" id="KW-0489">Methyltransferase</keyword>
<dbReference type="SUPFAM" id="SSF53335">
    <property type="entry name" value="S-adenosyl-L-methionine-dependent methyltransferases"/>
    <property type="match status" value="1"/>
</dbReference>
<accession>A0A6B3W1C9</accession>
<dbReference type="CDD" id="cd02440">
    <property type="entry name" value="AdoMet_MTases"/>
    <property type="match status" value="1"/>
</dbReference>
<dbReference type="PANTHER" id="PTHR43861:SF1">
    <property type="entry name" value="TRANS-ACONITATE 2-METHYLTRANSFERASE"/>
    <property type="match status" value="1"/>
</dbReference>
<dbReference type="Pfam" id="PF13847">
    <property type="entry name" value="Methyltransf_31"/>
    <property type="match status" value="1"/>
</dbReference>
<feature type="domain" description="Methyltransferase" evidence="1">
    <location>
        <begin position="34"/>
        <end position="152"/>
    </location>
</feature>
<dbReference type="GO" id="GO:0032259">
    <property type="term" value="P:methylation"/>
    <property type="evidence" value="ECO:0007669"/>
    <property type="project" value="UniProtKB-KW"/>
</dbReference>
<dbReference type="GO" id="GO:0008168">
    <property type="term" value="F:methyltransferase activity"/>
    <property type="evidence" value="ECO:0007669"/>
    <property type="project" value="UniProtKB-KW"/>
</dbReference>
<gene>
    <name evidence="3" type="ORF">G4D64_16400</name>
    <name evidence="2" type="ORF">H1Z61_16460</name>
</gene>
<protein>
    <submittedName>
        <fullName evidence="3">Methyltransferase domain-containing protein</fullName>
    </submittedName>
</protein>
<evidence type="ECO:0000313" key="4">
    <source>
        <dbReference type="Proteomes" id="UP000472971"/>
    </source>
</evidence>
<dbReference type="InterPro" id="IPR025714">
    <property type="entry name" value="Methyltranfer_dom"/>
</dbReference>
<organism evidence="3 4">
    <name type="scientific">Bacillus aquiflavi</name>
    <dbReference type="NCBI Taxonomy" id="2672567"/>
    <lineage>
        <taxon>Bacteria</taxon>
        <taxon>Bacillati</taxon>
        <taxon>Bacillota</taxon>
        <taxon>Bacilli</taxon>
        <taxon>Bacillales</taxon>
        <taxon>Bacillaceae</taxon>
        <taxon>Bacillus</taxon>
    </lineage>
</organism>
<dbReference type="Gene3D" id="3.40.50.150">
    <property type="entry name" value="Vaccinia Virus protein VP39"/>
    <property type="match status" value="1"/>
</dbReference>
<keyword evidence="3" id="KW-0808">Transferase</keyword>
<dbReference type="Proteomes" id="UP000472971">
    <property type="component" value="Unassembled WGS sequence"/>
</dbReference>